<gene>
    <name evidence="4" type="ORF">JZL65_00030</name>
</gene>
<feature type="domain" description="DUF7843" evidence="3">
    <location>
        <begin position="54"/>
        <end position="120"/>
    </location>
</feature>
<sequence>MIFVINLIKVWIFVAFYLFVICLASKPALASETSAEQLSHEEVEELFAKAKVKNLYQDPIWIALIHSNNGTPEITDKGFLLSHSGFSLSEELKKTLEFLYQGNPGNVCRFPARYFWLQQQLPLPKLPLESCPDLIRFRKKAPMEHISLVYASETASQPAGILGHAFLKISGMNDQGQGVSHAISFYTDTNTINFPKLFFDSLVTGMVTTRPP</sequence>
<dbReference type="EMBL" id="CP071137">
    <property type="protein sequence ID" value="QWY77514.1"/>
    <property type="molecule type" value="Genomic_DNA"/>
</dbReference>
<reference evidence="4" key="1">
    <citation type="submission" date="2021-02" db="EMBL/GenBank/DDBJ databases">
        <title>Comparative genomics of Ferrovum myxofaciens strains, predominant extremophile bacteria forming large biofilm stalactites in acid mine ecosystems.</title>
        <authorList>
            <person name="Burkartova K."/>
            <person name="Ridl J."/>
            <person name="Pajer P."/>
            <person name="Falteisek L."/>
        </authorList>
    </citation>
    <scope>NUCLEOTIDE SEQUENCE</scope>
    <source>
        <strain evidence="4">MI1III</strain>
    </source>
</reference>
<evidence type="ECO:0000256" key="1">
    <source>
        <dbReference type="SAM" id="SignalP"/>
    </source>
</evidence>
<name>A0A9E6SXK2_9PROT</name>
<accession>A0A9E6SXK2</accession>
<feature type="domain" description="Lnb N-terminal periplasmic" evidence="2">
    <location>
        <begin position="137"/>
        <end position="194"/>
    </location>
</feature>
<dbReference type="Proteomes" id="UP000683551">
    <property type="component" value="Chromosome"/>
</dbReference>
<dbReference type="InterPro" id="IPR025178">
    <property type="entry name" value="Lnb_N"/>
</dbReference>
<evidence type="ECO:0000313" key="4">
    <source>
        <dbReference type="EMBL" id="QWY77514.1"/>
    </source>
</evidence>
<organism evidence="4 5">
    <name type="scientific">Ferrovum myxofaciens</name>
    <dbReference type="NCBI Taxonomy" id="416213"/>
    <lineage>
        <taxon>Bacteria</taxon>
        <taxon>Pseudomonadati</taxon>
        <taxon>Pseudomonadota</taxon>
        <taxon>Betaproteobacteria</taxon>
        <taxon>Ferrovales</taxon>
        <taxon>Ferrovaceae</taxon>
        <taxon>Ferrovum</taxon>
    </lineage>
</organism>
<feature type="signal peptide" evidence="1">
    <location>
        <begin position="1"/>
        <end position="30"/>
    </location>
</feature>
<evidence type="ECO:0000259" key="2">
    <source>
        <dbReference type="Pfam" id="PF13387"/>
    </source>
</evidence>
<protein>
    <submittedName>
        <fullName evidence="4">Uncharacterized protein</fullName>
    </submittedName>
</protein>
<dbReference type="RefSeq" id="WP_273144793.1">
    <property type="nucleotide sequence ID" value="NZ_CP071137.1"/>
</dbReference>
<dbReference type="InterPro" id="IPR057165">
    <property type="entry name" value="DUF7843"/>
</dbReference>
<feature type="chain" id="PRO_5039623130" evidence="1">
    <location>
        <begin position="31"/>
        <end position="212"/>
    </location>
</feature>
<evidence type="ECO:0000259" key="3">
    <source>
        <dbReference type="Pfam" id="PF25225"/>
    </source>
</evidence>
<dbReference type="AlphaFoldDB" id="A0A9E6SXK2"/>
<dbReference type="Pfam" id="PF25225">
    <property type="entry name" value="DUF7843"/>
    <property type="match status" value="1"/>
</dbReference>
<evidence type="ECO:0000313" key="5">
    <source>
        <dbReference type="Proteomes" id="UP000683551"/>
    </source>
</evidence>
<proteinExistence type="predicted"/>
<dbReference type="Pfam" id="PF13387">
    <property type="entry name" value="Lnb_N"/>
    <property type="match status" value="1"/>
</dbReference>
<keyword evidence="1" id="KW-0732">Signal</keyword>